<evidence type="ECO:0000256" key="1">
    <source>
        <dbReference type="SAM" id="Coils"/>
    </source>
</evidence>
<proteinExistence type="predicted"/>
<feature type="domain" description="Aminotransferase-like plant mobile" evidence="3">
    <location>
        <begin position="4"/>
        <end position="209"/>
    </location>
</feature>
<sequence length="480" mass="55691">MANQNRKLLFDIISRYSVEKDAFKFGEGENAKFVKFEPKHVALTFGIPVYGRKIAEVFRKFRFDPDQSSFLVKHNLQGCGDIKRDVMKSNIESLMTAEGSEKDFCRMIILLMSATIFFPNSNNSIGKSFVVHLENIDNMKKLGWADLIYSELMKKIKTKKENPLYCACVIPLLVWFCEITGVMEPRKGYIDGTPRIGKWNFSKLSDVCKKDFIQNIAMDKIMEDFQGITLEEEQLLQEIIIEEEDDKTKEYEQILEENMHLKAENARLQCRIAELEIEIDKKKIKADDVEIIELEIEIEKRSMKADDAKIDELLSEKISMETDDVGISSIDKNEAERQPSKLKLKLRLPRTAEVEANVQKLKCKNKNEEMQTYKSKGQKTKRKPSVEEGEEGKRYYTRATSPKKDEEDKKKAVAARKKKKNANIPEVVEVETYVTKSNNGEEVETFPKLRNIIESRHFHYFEIEEQVAKVVNFFSFGHKL</sequence>
<name>A0A7J6VTR8_THATH</name>
<protein>
    <recommendedName>
        <fullName evidence="3">Aminotransferase-like plant mobile domain-containing protein</fullName>
    </recommendedName>
</protein>
<feature type="coiled-coil region" evidence="1">
    <location>
        <begin position="244"/>
        <end position="292"/>
    </location>
</feature>
<keyword evidence="1" id="KW-0175">Coiled coil</keyword>
<dbReference type="EMBL" id="JABWDY010026712">
    <property type="protein sequence ID" value="KAF5188479.1"/>
    <property type="molecule type" value="Genomic_DNA"/>
</dbReference>
<accession>A0A7J6VTR8</accession>
<dbReference type="Proteomes" id="UP000554482">
    <property type="component" value="Unassembled WGS sequence"/>
</dbReference>
<dbReference type="InterPro" id="IPR019557">
    <property type="entry name" value="AminoTfrase-like_pln_mobile"/>
</dbReference>
<evidence type="ECO:0000313" key="4">
    <source>
        <dbReference type="EMBL" id="KAF5188479.1"/>
    </source>
</evidence>
<evidence type="ECO:0000313" key="5">
    <source>
        <dbReference type="Proteomes" id="UP000554482"/>
    </source>
</evidence>
<dbReference type="AlphaFoldDB" id="A0A7J6VTR8"/>
<evidence type="ECO:0000259" key="3">
    <source>
        <dbReference type="Pfam" id="PF10536"/>
    </source>
</evidence>
<reference evidence="4 5" key="1">
    <citation type="submission" date="2020-06" db="EMBL/GenBank/DDBJ databases">
        <title>Transcriptomic and genomic resources for Thalictrum thalictroides and T. hernandezii: Facilitating candidate gene discovery in an emerging model plant lineage.</title>
        <authorList>
            <person name="Arias T."/>
            <person name="Riano-Pachon D.M."/>
            <person name="Di Stilio V.S."/>
        </authorList>
    </citation>
    <scope>NUCLEOTIDE SEQUENCE [LARGE SCALE GENOMIC DNA]</scope>
    <source>
        <strain evidence="5">cv. WT478/WT964</strain>
        <tissue evidence="4">Leaves</tissue>
    </source>
</reference>
<dbReference type="Pfam" id="PF10536">
    <property type="entry name" value="PMD"/>
    <property type="match status" value="1"/>
</dbReference>
<feature type="region of interest" description="Disordered" evidence="2">
    <location>
        <begin position="365"/>
        <end position="409"/>
    </location>
</feature>
<organism evidence="4 5">
    <name type="scientific">Thalictrum thalictroides</name>
    <name type="common">Rue-anemone</name>
    <name type="synonym">Anemone thalictroides</name>
    <dbReference type="NCBI Taxonomy" id="46969"/>
    <lineage>
        <taxon>Eukaryota</taxon>
        <taxon>Viridiplantae</taxon>
        <taxon>Streptophyta</taxon>
        <taxon>Embryophyta</taxon>
        <taxon>Tracheophyta</taxon>
        <taxon>Spermatophyta</taxon>
        <taxon>Magnoliopsida</taxon>
        <taxon>Ranunculales</taxon>
        <taxon>Ranunculaceae</taxon>
        <taxon>Thalictroideae</taxon>
        <taxon>Thalictrum</taxon>
    </lineage>
</organism>
<gene>
    <name evidence="4" type="ORF">FRX31_021934</name>
</gene>
<evidence type="ECO:0000256" key="2">
    <source>
        <dbReference type="SAM" id="MobiDB-lite"/>
    </source>
</evidence>
<keyword evidence="5" id="KW-1185">Reference proteome</keyword>
<dbReference type="PANTHER" id="PTHR34835">
    <property type="entry name" value="OS07G0283600 PROTEIN-RELATED"/>
    <property type="match status" value="1"/>
</dbReference>
<comment type="caution">
    <text evidence="4">The sequence shown here is derived from an EMBL/GenBank/DDBJ whole genome shotgun (WGS) entry which is preliminary data.</text>
</comment>